<keyword evidence="2" id="KW-1185">Reference proteome</keyword>
<dbReference type="Proteomes" id="UP001197093">
    <property type="component" value="Unassembled WGS sequence"/>
</dbReference>
<comment type="caution">
    <text evidence="1">The sequence shown here is derived from an EMBL/GenBank/DDBJ whole genome shotgun (WGS) entry which is preliminary data.</text>
</comment>
<dbReference type="EMBL" id="JAHCVI010000004">
    <property type="protein sequence ID" value="KAG7286862.1"/>
    <property type="molecule type" value="Genomic_DNA"/>
</dbReference>
<evidence type="ECO:0000313" key="1">
    <source>
        <dbReference type="EMBL" id="KAG7286862.1"/>
    </source>
</evidence>
<sequence length="331" mass="38714">MHDPNASEWKVAQIAQLIAEGRSVTKCPISGLPEQHREVFERALRNVLSTETAQMTYAQIIDGFPMVSVARDKRGPSIDFDHPVFQENHDTLCPGAWEKMKEFHSSFDIGVLSMDERLLHAYSAESIGSRAFRPRLLEMVAVALHQLAVLLYKLGDMQQHEQWKLWTPPNRYPDPEMWPDPEPYPTLFFHAWFQEYKQYPEGVADMVGYWAEERILGGVVLFDRGASGTQCREIYFHSDRPDVTYRLYALVDEQKQKLFSFFADTSGLQQDVLPILGDSNNRVRLDPEDAVFQFHIYRDRWERPVLDERQRSRRRVENPLDFPEIEDHNWN</sequence>
<protein>
    <submittedName>
        <fullName evidence="1">Uncharacterized protein</fullName>
    </submittedName>
</protein>
<reference evidence="1" key="1">
    <citation type="submission" date="2023-02" db="EMBL/GenBank/DDBJ databases">
        <authorList>
            <person name="Palmer J.M."/>
        </authorList>
    </citation>
    <scope>NUCLEOTIDE SEQUENCE</scope>
    <source>
        <strain evidence="1">FW57</strain>
    </source>
</reference>
<evidence type="ECO:0000313" key="2">
    <source>
        <dbReference type="Proteomes" id="UP001197093"/>
    </source>
</evidence>
<dbReference type="AlphaFoldDB" id="A0AAD4HWG7"/>
<name>A0AAD4HWG7_9PEZI</name>
<proteinExistence type="predicted"/>
<gene>
    <name evidence="1" type="ORF">NEMBOFW57_009180</name>
</gene>
<accession>A0AAD4HWG7</accession>
<organism evidence="1 2">
    <name type="scientific">Staphylotrichum longicolle</name>
    <dbReference type="NCBI Taxonomy" id="669026"/>
    <lineage>
        <taxon>Eukaryota</taxon>
        <taxon>Fungi</taxon>
        <taxon>Dikarya</taxon>
        <taxon>Ascomycota</taxon>
        <taxon>Pezizomycotina</taxon>
        <taxon>Sordariomycetes</taxon>
        <taxon>Sordariomycetidae</taxon>
        <taxon>Sordariales</taxon>
        <taxon>Chaetomiaceae</taxon>
        <taxon>Staphylotrichum</taxon>
    </lineage>
</organism>